<dbReference type="InParanoid" id="A0A177C3W7"/>
<dbReference type="EMBL" id="KV441556">
    <property type="protein sequence ID" value="OAG02434.1"/>
    <property type="molecule type" value="Genomic_DNA"/>
</dbReference>
<organism evidence="1 2">
    <name type="scientific">Paraphaeosphaeria sporulosa</name>
    <dbReference type="NCBI Taxonomy" id="1460663"/>
    <lineage>
        <taxon>Eukaryota</taxon>
        <taxon>Fungi</taxon>
        <taxon>Dikarya</taxon>
        <taxon>Ascomycota</taxon>
        <taxon>Pezizomycotina</taxon>
        <taxon>Dothideomycetes</taxon>
        <taxon>Pleosporomycetidae</taxon>
        <taxon>Pleosporales</taxon>
        <taxon>Massarineae</taxon>
        <taxon>Didymosphaeriaceae</taxon>
        <taxon>Paraphaeosphaeria</taxon>
    </lineage>
</organism>
<dbReference type="AlphaFoldDB" id="A0A177C3W7"/>
<accession>A0A177C3W7</accession>
<dbReference type="Proteomes" id="UP000077069">
    <property type="component" value="Unassembled WGS sequence"/>
</dbReference>
<reference evidence="1 2" key="1">
    <citation type="submission" date="2016-05" db="EMBL/GenBank/DDBJ databases">
        <title>Comparative analysis of secretome profiles of manganese(II)-oxidizing ascomycete fungi.</title>
        <authorList>
            <consortium name="DOE Joint Genome Institute"/>
            <person name="Zeiner C.A."/>
            <person name="Purvine S.O."/>
            <person name="Zink E.M."/>
            <person name="Wu S."/>
            <person name="Pasa-Tolic L."/>
            <person name="Chaput D.L."/>
            <person name="Haridas S."/>
            <person name="Grigoriev I.V."/>
            <person name="Santelli C.M."/>
            <person name="Hansel C.M."/>
        </authorList>
    </citation>
    <scope>NUCLEOTIDE SEQUENCE [LARGE SCALE GENOMIC DNA]</scope>
    <source>
        <strain evidence="1 2">AP3s5-JAC2a</strain>
    </source>
</reference>
<sequence>MRPVTVSFTFGHVLTKSWGRVVLEEYTGAIVVEGFSCSRMTGGCSMVMTTAHPVTVRAQGLSVQDSLPSSEPCVSGLGGARRWT</sequence>
<dbReference type="GeneID" id="28756865"/>
<evidence type="ECO:0000313" key="1">
    <source>
        <dbReference type="EMBL" id="OAG02434.1"/>
    </source>
</evidence>
<name>A0A177C3W7_9PLEO</name>
<protein>
    <submittedName>
        <fullName evidence="1">Uncharacterized protein</fullName>
    </submittedName>
</protein>
<gene>
    <name evidence="1" type="ORF">CC84DRAFT_1020848</name>
</gene>
<dbReference type="RefSeq" id="XP_018032799.1">
    <property type="nucleotide sequence ID" value="XM_018173379.1"/>
</dbReference>
<evidence type="ECO:0000313" key="2">
    <source>
        <dbReference type="Proteomes" id="UP000077069"/>
    </source>
</evidence>
<proteinExistence type="predicted"/>
<keyword evidence="2" id="KW-1185">Reference proteome</keyword>